<dbReference type="SUPFAM" id="SSF55347">
    <property type="entry name" value="Glyceraldehyde-3-phosphate dehydrogenase-like, C-terminal domain"/>
    <property type="match status" value="1"/>
</dbReference>
<dbReference type="Gene3D" id="3.30.360.10">
    <property type="entry name" value="Dihydrodipicolinate Reductase, domain 2"/>
    <property type="match status" value="1"/>
</dbReference>
<protein>
    <submittedName>
        <fullName evidence="3">Oxidoreductase</fullName>
    </submittedName>
</protein>
<dbReference type="Pfam" id="PF02894">
    <property type="entry name" value="GFO_IDH_MocA_C"/>
    <property type="match status" value="1"/>
</dbReference>
<evidence type="ECO:0000313" key="4">
    <source>
        <dbReference type="Proteomes" id="UP000230859"/>
    </source>
</evidence>
<evidence type="ECO:0000313" key="3">
    <source>
        <dbReference type="EMBL" id="PIQ85383.1"/>
    </source>
</evidence>
<dbReference type="EMBL" id="PCVY01000068">
    <property type="protein sequence ID" value="PIQ85383.1"/>
    <property type="molecule type" value="Genomic_DNA"/>
</dbReference>
<dbReference type="InterPro" id="IPR000683">
    <property type="entry name" value="Gfo/Idh/MocA-like_OxRdtase_N"/>
</dbReference>
<comment type="caution">
    <text evidence="3">The sequence shown here is derived from an EMBL/GenBank/DDBJ whole genome shotgun (WGS) entry which is preliminary data.</text>
</comment>
<organism evidence="3 4">
    <name type="scientific">Candidatus Abzuiibacterium crystallinum</name>
    <dbReference type="NCBI Taxonomy" id="1974748"/>
    <lineage>
        <taxon>Bacteria</taxon>
        <taxon>Pseudomonadati</taxon>
        <taxon>Candidatus Omnitrophota</taxon>
        <taxon>Candidatus Abzuiibacterium</taxon>
    </lineage>
</organism>
<feature type="domain" description="Gfo/Idh/MocA-like oxidoreductase N-terminal" evidence="1">
    <location>
        <begin position="1"/>
        <end position="129"/>
    </location>
</feature>
<reference evidence="3 4" key="1">
    <citation type="submission" date="2017-09" db="EMBL/GenBank/DDBJ databases">
        <title>Depth-based differentiation of microbial function through sediment-hosted aquifers and enrichment of novel symbionts in the deep terrestrial subsurface.</title>
        <authorList>
            <person name="Probst A.J."/>
            <person name="Ladd B."/>
            <person name="Jarett J.K."/>
            <person name="Geller-Mcgrath D.E."/>
            <person name="Sieber C.M."/>
            <person name="Emerson J.B."/>
            <person name="Anantharaman K."/>
            <person name="Thomas B.C."/>
            <person name="Malmstrom R."/>
            <person name="Stieglmeier M."/>
            <person name="Klingl A."/>
            <person name="Woyke T."/>
            <person name="Ryan C.M."/>
            <person name="Banfield J.F."/>
        </authorList>
    </citation>
    <scope>NUCLEOTIDE SEQUENCE [LARGE SCALE GENOMIC DNA]</scope>
    <source>
        <strain evidence="3">CG11_big_fil_rev_8_21_14_0_20_45_26</strain>
    </source>
</reference>
<sequence>MKILMVGLGGSGQRLLRIFSEKVPDKQFYAYRVKRRLFAINPNFSVNQSENIEQKYRITVLNDLDQALAVCPDVTVVTNPTSHHLETAIKAASTGSDLFIEKPISHTLDGLEKLAQIVKKKQLIVFTGYQMRFHPAIQKIQALVSSGKLGQIMFAKLYAGSFLPAWHPYESYKDLYAARQNLGGGVLLTESHEFDYAYWLFGVPKRIYATGGNLGPEPLEVEDTASVVLEYYAKTTDRAFHVHLELCMMQTVPSRGCEIQGTKGSVIWRQEDNCLKIWDQESKQTSVQQFDAFERIEMYRSEIDHFLSCVKTRKSPLINLQDATNSLKMVLAAKNSMKTHQAVMLK</sequence>
<dbReference type="Pfam" id="PF01408">
    <property type="entry name" value="GFO_IDH_MocA"/>
    <property type="match status" value="1"/>
</dbReference>
<dbReference type="InterPro" id="IPR004104">
    <property type="entry name" value="Gfo/Idh/MocA-like_OxRdtase_C"/>
</dbReference>
<dbReference type="PANTHER" id="PTHR43377:SF1">
    <property type="entry name" value="BILIVERDIN REDUCTASE A"/>
    <property type="match status" value="1"/>
</dbReference>
<name>A0A2H0LLT9_9BACT</name>
<evidence type="ECO:0000259" key="2">
    <source>
        <dbReference type="Pfam" id="PF02894"/>
    </source>
</evidence>
<accession>A0A2H0LLT9</accession>
<evidence type="ECO:0000259" key="1">
    <source>
        <dbReference type="Pfam" id="PF01408"/>
    </source>
</evidence>
<dbReference type="Gene3D" id="3.40.50.720">
    <property type="entry name" value="NAD(P)-binding Rossmann-like Domain"/>
    <property type="match status" value="1"/>
</dbReference>
<dbReference type="InterPro" id="IPR036291">
    <property type="entry name" value="NAD(P)-bd_dom_sf"/>
</dbReference>
<dbReference type="InterPro" id="IPR051450">
    <property type="entry name" value="Gfo/Idh/MocA_Oxidoreductases"/>
</dbReference>
<dbReference type="PANTHER" id="PTHR43377">
    <property type="entry name" value="BILIVERDIN REDUCTASE A"/>
    <property type="match status" value="1"/>
</dbReference>
<feature type="domain" description="Gfo/Idh/MocA-like oxidoreductase C-terminal" evidence="2">
    <location>
        <begin position="143"/>
        <end position="345"/>
    </location>
</feature>
<proteinExistence type="predicted"/>
<gene>
    <name evidence="3" type="ORF">COV74_09290</name>
</gene>
<dbReference type="SUPFAM" id="SSF51735">
    <property type="entry name" value="NAD(P)-binding Rossmann-fold domains"/>
    <property type="match status" value="1"/>
</dbReference>
<dbReference type="GO" id="GO:0000166">
    <property type="term" value="F:nucleotide binding"/>
    <property type="evidence" value="ECO:0007669"/>
    <property type="project" value="InterPro"/>
</dbReference>
<dbReference type="Proteomes" id="UP000230859">
    <property type="component" value="Unassembled WGS sequence"/>
</dbReference>
<dbReference type="AlphaFoldDB" id="A0A2H0LLT9"/>